<name>V6LS30_9EUKA</name>
<dbReference type="AlphaFoldDB" id="V6LS30"/>
<proteinExistence type="predicted"/>
<dbReference type="Gene3D" id="3.40.50.410">
    <property type="entry name" value="von Willebrand factor, type A domain"/>
    <property type="match status" value="1"/>
</dbReference>
<sequence>MSQMAYLIDNSPTSRDILTNNQALEAFKLHFLETVNKEIVDNREAAISLVSLNQRPSLLCPLINRRFPLQEASRNFTFAPQFDFAGLAQKQLFDGLKLCQMALNQRTNKQVKPRITALICTEINFQDFEKECKILKKEGVEIRFLIGLLAKNQYDFYAQICEKIGENCSVSLVENETFLVIKNQQVDDDDEELQAVLALSRNEFLAQQGAGQ</sequence>
<dbReference type="InterPro" id="IPR036465">
    <property type="entry name" value="vWFA_dom_sf"/>
</dbReference>
<dbReference type="VEuPathDB" id="GiardiaDB:SS50377_23822"/>
<protein>
    <submittedName>
        <fullName evidence="1">Uncharacterized protein</fullName>
    </submittedName>
</protein>
<dbReference type="Proteomes" id="UP000018208">
    <property type="component" value="Unassembled WGS sequence"/>
</dbReference>
<reference evidence="1 2" key="1">
    <citation type="journal article" date="2014" name="PLoS Genet.">
        <title>The Genome of Spironucleus salmonicida Highlights a Fish Pathogen Adapted to Fluctuating Environments.</title>
        <authorList>
            <person name="Xu F."/>
            <person name="Jerlstrom-Hultqvist J."/>
            <person name="Einarsson E."/>
            <person name="Astvaldsson A."/>
            <person name="Svard S.G."/>
            <person name="Andersson J.O."/>
        </authorList>
    </citation>
    <scope>NUCLEOTIDE SEQUENCE</scope>
    <source>
        <strain evidence="2">ATCC 50377</strain>
    </source>
</reference>
<evidence type="ECO:0000313" key="3">
    <source>
        <dbReference type="Proteomes" id="UP000018208"/>
    </source>
</evidence>
<dbReference type="EMBL" id="AUWU02000004">
    <property type="protein sequence ID" value="KAH0573887.1"/>
    <property type="molecule type" value="Genomic_DNA"/>
</dbReference>
<evidence type="ECO:0000313" key="1">
    <source>
        <dbReference type="EMBL" id="EST46501.1"/>
    </source>
</evidence>
<organism evidence="1">
    <name type="scientific">Spironucleus salmonicida</name>
    <dbReference type="NCBI Taxonomy" id="348837"/>
    <lineage>
        <taxon>Eukaryota</taxon>
        <taxon>Metamonada</taxon>
        <taxon>Diplomonadida</taxon>
        <taxon>Hexamitidae</taxon>
        <taxon>Hexamitinae</taxon>
        <taxon>Spironucleus</taxon>
    </lineage>
</organism>
<dbReference type="EMBL" id="KI546074">
    <property type="protein sequence ID" value="EST46501.1"/>
    <property type="molecule type" value="Genomic_DNA"/>
</dbReference>
<accession>V6LS30</accession>
<evidence type="ECO:0000313" key="2">
    <source>
        <dbReference type="EMBL" id="KAH0573887.1"/>
    </source>
</evidence>
<keyword evidence="3" id="KW-1185">Reference proteome</keyword>
<reference evidence="2" key="2">
    <citation type="submission" date="2020-12" db="EMBL/GenBank/DDBJ databases">
        <title>New Spironucleus salmonicida genome in near-complete chromosomes.</title>
        <authorList>
            <person name="Xu F."/>
            <person name="Kurt Z."/>
            <person name="Jimenez-Gonzalez A."/>
            <person name="Astvaldsson A."/>
            <person name="Andersson J.O."/>
            <person name="Svard S.G."/>
        </authorList>
    </citation>
    <scope>NUCLEOTIDE SEQUENCE</scope>
    <source>
        <strain evidence="2">ATCC 50377</strain>
    </source>
</reference>
<gene>
    <name evidence="1" type="ORF">SS50377_13582</name>
    <name evidence="2" type="ORF">SS50377_23822</name>
</gene>